<dbReference type="InterPro" id="IPR010982">
    <property type="entry name" value="Lambda_DNA-bd_dom_sf"/>
</dbReference>
<dbReference type="SUPFAM" id="SSF47413">
    <property type="entry name" value="lambda repressor-like DNA-binding domains"/>
    <property type="match status" value="1"/>
</dbReference>
<organism evidence="2 3">
    <name type="scientific">Beggiatoa leptomitoformis</name>
    <dbReference type="NCBI Taxonomy" id="288004"/>
    <lineage>
        <taxon>Bacteria</taxon>
        <taxon>Pseudomonadati</taxon>
        <taxon>Pseudomonadota</taxon>
        <taxon>Gammaproteobacteria</taxon>
        <taxon>Thiotrichales</taxon>
        <taxon>Thiotrichaceae</taxon>
        <taxon>Beggiatoa</taxon>
    </lineage>
</organism>
<evidence type="ECO:0000313" key="2">
    <source>
        <dbReference type="EMBL" id="AUI68545.2"/>
    </source>
</evidence>
<feature type="domain" description="HTH cro/C1-type" evidence="1">
    <location>
        <begin position="19"/>
        <end position="74"/>
    </location>
</feature>
<sequence length="87" mass="9920">MKKVTRIFLVKLHEIGSKIRKLREEKLLTQEQLSTRCGISRVTLGKVERGELGNTSVKTLDLILFNLGYEIEFKSNQGFGLPTLDEI</sequence>
<name>A0A2N9YDU9_9GAMM</name>
<dbReference type="GO" id="GO:0003677">
    <property type="term" value="F:DNA binding"/>
    <property type="evidence" value="ECO:0007669"/>
    <property type="project" value="InterPro"/>
</dbReference>
<dbReference type="Gene3D" id="1.10.260.40">
    <property type="entry name" value="lambda repressor-like DNA-binding domains"/>
    <property type="match status" value="1"/>
</dbReference>
<reference evidence="3" key="1">
    <citation type="submission" date="2016-12" db="EMBL/GenBank/DDBJ databases">
        <title>Complete Genome Sequence of Beggiatoa leptomitiformis D-401.</title>
        <authorList>
            <person name="Fomenkov A."/>
            <person name="Vincze T."/>
            <person name="Grabovich M."/>
            <person name="Anton B.P."/>
            <person name="Dubinina G."/>
            <person name="Orlova M."/>
            <person name="Belousova E."/>
            <person name="Roberts R.J."/>
        </authorList>
    </citation>
    <scope>NUCLEOTIDE SEQUENCE [LARGE SCALE GENOMIC DNA]</scope>
    <source>
        <strain evidence="3">D-401</strain>
    </source>
</reference>
<dbReference type="Pfam" id="PF01381">
    <property type="entry name" value="HTH_3"/>
    <property type="match status" value="1"/>
</dbReference>
<dbReference type="Proteomes" id="UP000234271">
    <property type="component" value="Chromosome"/>
</dbReference>
<proteinExistence type="predicted"/>
<evidence type="ECO:0000259" key="1">
    <source>
        <dbReference type="PROSITE" id="PS50943"/>
    </source>
</evidence>
<accession>A0A2N9YDU9</accession>
<dbReference type="SMART" id="SM00530">
    <property type="entry name" value="HTH_XRE"/>
    <property type="match status" value="1"/>
</dbReference>
<gene>
    <name evidence="2" type="ORF">BLE401_07390</name>
</gene>
<dbReference type="CDD" id="cd00093">
    <property type="entry name" value="HTH_XRE"/>
    <property type="match status" value="1"/>
</dbReference>
<dbReference type="AlphaFoldDB" id="A0A2N9YDU9"/>
<protein>
    <submittedName>
        <fullName evidence="2">Helix-turn-helix domain-containing protein</fullName>
    </submittedName>
</protein>
<dbReference type="EMBL" id="CP018889">
    <property type="protein sequence ID" value="AUI68545.2"/>
    <property type="molecule type" value="Genomic_DNA"/>
</dbReference>
<dbReference type="InterPro" id="IPR001387">
    <property type="entry name" value="Cro/C1-type_HTH"/>
</dbReference>
<evidence type="ECO:0000313" key="3">
    <source>
        <dbReference type="Proteomes" id="UP000234271"/>
    </source>
</evidence>
<dbReference type="PROSITE" id="PS50943">
    <property type="entry name" value="HTH_CROC1"/>
    <property type="match status" value="1"/>
</dbReference>
<keyword evidence="3" id="KW-1185">Reference proteome</keyword>